<feature type="compositionally biased region" description="Basic and acidic residues" evidence="1">
    <location>
        <begin position="913"/>
        <end position="930"/>
    </location>
</feature>
<dbReference type="RefSeq" id="XP_052741976.1">
    <property type="nucleotide sequence ID" value="XM_052886016.1"/>
</dbReference>
<evidence type="ECO:0000313" key="7">
    <source>
        <dbReference type="RefSeq" id="XP_052741971.1"/>
    </source>
</evidence>
<organism evidence="2 5">
    <name type="scientific">Bicyclus anynana</name>
    <name type="common">Squinting bush brown butterfly</name>
    <dbReference type="NCBI Taxonomy" id="110368"/>
    <lineage>
        <taxon>Eukaryota</taxon>
        <taxon>Metazoa</taxon>
        <taxon>Ecdysozoa</taxon>
        <taxon>Arthropoda</taxon>
        <taxon>Hexapoda</taxon>
        <taxon>Insecta</taxon>
        <taxon>Pterygota</taxon>
        <taxon>Neoptera</taxon>
        <taxon>Endopterygota</taxon>
        <taxon>Lepidoptera</taxon>
        <taxon>Glossata</taxon>
        <taxon>Ditrysia</taxon>
        <taxon>Papilionoidea</taxon>
        <taxon>Nymphalidae</taxon>
        <taxon>Satyrinae</taxon>
        <taxon>Satyrini</taxon>
        <taxon>Mycalesina</taxon>
        <taxon>Bicyclus</taxon>
    </lineage>
</organism>
<evidence type="ECO:0000313" key="2">
    <source>
        <dbReference type="Proteomes" id="UP001652582"/>
    </source>
</evidence>
<feature type="region of interest" description="Disordered" evidence="1">
    <location>
        <begin position="64"/>
        <end position="93"/>
    </location>
</feature>
<evidence type="ECO:0000313" key="9">
    <source>
        <dbReference type="RefSeq" id="XP_052741973.1"/>
    </source>
</evidence>
<protein>
    <submittedName>
        <fullName evidence="3 4">Uncharacterized protein LOC112047554</fullName>
    </submittedName>
</protein>
<dbReference type="RefSeq" id="XP_052741968.1">
    <property type="nucleotide sequence ID" value="XM_052886008.1"/>
</dbReference>
<feature type="region of interest" description="Disordered" evidence="1">
    <location>
        <begin position="913"/>
        <end position="960"/>
    </location>
</feature>
<feature type="region of interest" description="Disordered" evidence="1">
    <location>
        <begin position="186"/>
        <end position="215"/>
    </location>
</feature>
<proteinExistence type="predicted"/>
<feature type="compositionally biased region" description="Basic residues" evidence="1">
    <location>
        <begin position="1112"/>
        <end position="1121"/>
    </location>
</feature>
<reference evidence="3 4" key="1">
    <citation type="submission" date="2025-05" db="UniProtKB">
        <authorList>
            <consortium name="RefSeq"/>
        </authorList>
    </citation>
    <scope>IDENTIFICATION</scope>
</reference>
<evidence type="ECO:0000313" key="11">
    <source>
        <dbReference type="RefSeq" id="XP_052741976.1"/>
    </source>
</evidence>
<feature type="region of interest" description="Disordered" evidence="1">
    <location>
        <begin position="760"/>
        <end position="794"/>
    </location>
</feature>
<accession>A0ABM3LSD6</accession>
<dbReference type="RefSeq" id="XP_052741974.1">
    <property type="nucleotide sequence ID" value="XM_052886014.1"/>
</dbReference>
<keyword evidence="2" id="KW-1185">Reference proteome</keyword>
<dbReference type="RefSeq" id="XP_052741971.1">
    <property type="nucleotide sequence ID" value="XM_052886011.1"/>
</dbReference>
<evidence type="ECO:0000313" key="8">
    <source>
        <dbReference type="RefSeq" id="XP_052741972.1"/>
    </source>
</evidence>
<dbReference type="RefSeq" id="XP_052741967.1">
    <property type="nucleotide sequence ID" value="XM_052886007.1"/>
</dbReference>
<evidence type="ECO:0000256" key="1">
    <source>
        <dbReference type="SAM" id="MobiDB-lite"/>
    </source>
</evidence>
<dbReference type="Proteomes" id="UP001652582">
    <property type="component" value="Chromosome 16"/>
</dbReference>
<evidence type="ECO:0000313" key="4">
    <source>
        <dbReference type="RefSeq" id="XP_052741968.1"/>
    </source>
</evidence>
<gene>
    <name evidence="3 4 5 6 7 8 9 10 11" type="primary">LOC112047554</name>
</gene>
<dbReference type="RefSeq" id="XP_052741973.1">
    <property type="nucleotide sequence ID" value="XM_052886013.1"/>
</dbReference>
<feature type="compositionally biased region" description="Low complexity" evidence="1">
    <location>
        <begin position="950"/>
        <end position="960"/>
    </location>
</feature>
<feature type="region of interest" description="Disordered" evidence="1">
    <location>
        <begin position="1104"/>
        <end position="1134"/>
    </location>
</feature>
<dbReference type="RefSeq" id="XP_052741972.1">
    <property type="nucleotide sequence ID" value="XM_052886012.1"/>
</dbReference>
<feature type="compositionally biased region" description="Polar residues" evidence="1">
    <location>
        <begin position="932"/>
        <end position="942"/>
    </location>
</feature>
<dbReference type="GeneID" id="112047554"/>
<feature type="compositionally biased region" description="Basic and acidic residues" evidence="1">
    <location>
        <begin position="197"/>
        <end position="207"/>
    </location>
</feature>
<dbReference type="RefSeq" id="XP_052741969.1">
    <property type="nucleotide sequence ID" value="XM_052886009.1"/>
</dbReference>
<name>A0ABM3LSD6_BICAN</name>
<evidence type="ECO:0000313" key="10">
    <source>
        <dbReference type="RefSeq" id="XP_052741974.1"/>
    </source>
</evidence>
<dbReference type="RefSeq" id="XP_052741970.1">
    <property type="nucleotide sequence ID" value="XM_052886010.1"/>
</dbReference>
<sequence length="1134" mass="128500">MDKRTTSYNRVMPRVYNRSHPSFMANSKVTRHESSTRVGAKASCSNLGSSVFRELPLVLSGYEPEQPVDKSKVPKYGAKPKRTIKSQDPCKSPLASVRKVHAGEINRPIRAHGSAPCVTDSGSVGWSEHHLKQCYSSRSHTRIKELKDEIKAFQKTQKLMQLRSHLYKKCGVVLDDVGQVAEDKAVQAQAPDIAPGDNERKERREDAGAVVSDEQMRRAVTTPTPYPVDRYLVESRKEIDMVNIIDDDIWNPKPTLRPEDEILLGKLHDMLQTTADDLKLLSGELSKYREPGIQVRTLPTPLDEEFNKKIHIEEVVNAKFYGNQIVDRTQPIPIKNNVLRRENVDRTVQMKNVINNRNNAVNKNVQADKPSMLKRQQTNKKLQLSRTNIIEIKEQPGDEQQLEMNNKQNNIQEKRNVTSPAVAYKEVSHEYNIKPTVNILSHKSLQVQSMPSINIRSELRLQNVLQLDILPVNMEIATQEPLQQNALVIEMKYEPPLKQKDLIKFDNSQYISINTKNRSTMRKVSTMTAYESSESNNISSDSHQILEKEVHNIPPSRRSFTINQKVMQNQNKSRTNRKSTCRPQAHIEEWKRKLNTVYGRPAKIKTTEVKRKAESLKKIGKNTEMTVKTKEKNVQQQMKSGLNSTEYIPYSKLTVGGVNASDIEREICKIPNKNNIALSPILDKILSSRENSFHNDSPRKDSKINSPKILTTSDENLLQEVLDIEKKVKYTLNNNNNNTAMTSVLNNVTKDDSYADDFEDEKTDVSNHTQLSKSQTSKSSQNLPSDYSVLGENDKLEVATEKKMKTNERTSDSNLTFTKVPNLSLKNKVDVFEFVHSLDTHETGTQSNTTNKIIPKETQTSPRDDKPTVQPIHNELWPSIDPRGEVEKMLKLEKEFIKKLIIDEYGDLLEKSLNKPSTSEKTHNESRERNVAASQKITQTSPAHVKSVMTSPTRTKTRTTSPFALSVTVYQQTSPAFYPGSNSEELNIDLGNDDDLGISANLSSPRFSLRLPQTSREVLSKLEFKLQNNKKTAKYDNLRKNVFSSSSSVDGDYSSTDISSLGEINKKFKRLRKSRIHSISEISSTSSQSKYNSDALAPILPLKSEGEASAVRMHRKKTNKHSKSEGEVSLGQLH</sequence>
<evidence type="ECO:0000313" key="6">
    <source>
        <dbReference type="RefSeq" id="XP_052741970.1"/>
    </source>
</evidence>
<feature type="region of interest" description="Disordered" evidence="1">
    <location>
        <begin position="855"/>
        <end position="877"/>
    </location>
</feature>
<evidence type="ECO:0000313" key="5">
    <source>
        <dbReference type="RefSeq" id="XP_052741969.1"/>
    </source>
</evidence>
<feature type="compositionally biased region" description="Low complexity" evidence="1">
    <location>
        <begin position="769"/>
        <end position="781"/>
    </location>
</feature>
<evidence type="ECO:0000313" key="3">
    <source>
        <dbReference type="RefSeq" id="XP_052741967.1"/>
    </source>
</evidence>